<dbReference type="SUPFAM" id="SSF53474">
    <property type="entry name" value="alpha/beta-Hydrolases"/>
    <property type="match status" value="1"/>
</dbReference>
<dbReference type="InterPro" id="IPR051093">
    <property type="entry name" value="Neuroligin/BSAL"/>
</dbReference>
<feature type="domain" description="Carboxylesterase type B" evidence="5">
    <location>
        <begin position="24"/>
        <end position="544"/>
    </location>
</feature>
<name>A0ABN8M898_9CNID</name>
<dbReference type="Gene3D" id="3.40.50.1820">
    <property type="entry name" value="alpha/beta hydrolase"/>
    <property type="match status" value="1"/>
</dbReference>
<keyword evidence="3 4" id="KW-0378">Hydrolase</keyword>
<keyword evidence="7" id="KW-1185">Reference proteome</keyword>
<dbReference type="InterPro" id="IPR019826">
    <property type="entry name" value="Carboxylesterase_B_AS"/>
</dbReference>
<sequence>MSMMLLAAPFIVLCSFLPLAHSVIATTKYGKLEGFTASYPSLPIHLRFHSVDKFLGVPFAAPPTEGNRLRKPQPLEGWKPKIRQAKKHGSACMQPQRFAFYFDRYGYNITYSEDCLFLDVYTPNVSLSLPVIIYIHGGAYTGGHSVAFPSDILALHGVVVVVIQYRLGPFGFFTTEGSPAPGNLGLLDQVAALKWVKENIENFGGDPNKITLLGDSAGGSSVNFHIMSPLSKDLFHQAIAESGVDLCPWAIQPSSYGIRFAKELAQKLHCTSSDHHAMVECIRKVKAMDIQKAAGDIFISPSHDFYRWSAVVDGHFLTDTPWNLRKKRKFKKVPLMISFNSHEGATSIRSLVGTAGVENGVNRSLFKDALSGFVEGRNKRKVADLISDALEFMYTPRPDNNDQYALRSQLIDLLSDYFFFAPSHEVADIHSEVAPVYMYEFARRPSNASLSPEWMGVIHFDNAPFDFGIPLLPPLSSMYDTADRNVSLFIMKLYTNFARFGEPTPQPVSGVTWEGYNSSRRSYLRIDVNPRLETAFNPRRMAFWNDYYPKLAKFKIDSEVFTVNSANAGFAIEMVQTVLFTAGLEILFFLTFTSQYD</sequence>
<organism evidence="6 7">
    <name type="scientific">Porites evermanni</name>
    <dbReference type="NCBI Taxonomy" id="104178"/>
    <lineage>
        <taxon>Eukaryota</taxon>
        <taxon>Metazoa</taxon>
        <taxon>Cnidaria</taxon>
        <taxon>Anthozoa</taxon>
        <taxon>Hexacorallia</taxon>
        <taxon>Scleractinia</taxon>
        <taxon>Fungiina</taxon>
        <taxon>Poritidae</taxon>
        <taxon>Porites</taxon>
    </lineage>
</organism>
<evidence type="ECO:0000313" key="7">
    <source>
        <dbReference type="Proteomes" id="UP001159427"/>
    </source>
</evidence>
<proteinExistence type="inferred from homology"/>
<feature type="chain" id="PRO_5044982268" description="Carboxylic ester hydrolase" evidence="4">
    <location>
        <begin position="23"/>
        <end position="597"/>
    </location>
</feature>
<accession>A0ABN8M898</accession>
<dbReference type="Pfam" id="PF00135">
    <property type="entry name" value="COesterase"/>
    <property type="match status" value="1"/>
</dbReference>
<gene>
    <name evidence="6" type="ORF">PEVE_00023784</name>
</gene>
<evidence type="ECO:0000256" key="4">
    <source>
        <dbReference type="RuleBase" id="RU361235"/>
    </source>
</evidence>
<evidence type="ECO:0000256" key="1">
    <source>
        <dbReference type="ARBA" id="ARBA00005964"/>
    </source>
</evidence>
<evidence type="ECO:0000313" key="6">
    <source>
        <dbReference type="EMBL" id="CAH3024707.1"/>
    </source>
</evidence>
<evidence type="ECO:0000256" key="3">
    <source>
        <dbReference type="ARBA" id="ARBA00022801"/>
    </source>
</evidence>
<dbReference type="PROSITE" id="PS00122">
    <property type="entry name" value="CARBOXYLESTERASE_B_1"/>
    <property type="match status" value="1"/>
</dbReference>
<comment type="caution">
    <text evidence="6">The sequence shown here is derived from an EMBL/GenBank/DDBJ whole genome shotgun (WGS) entry which is preliminary data.</text>
</comment>
<evidence type="ECO:0000256" key="2">
    <source>
        <dbReference type="ARBA" id="ARBA00022729"/>
    </source>
</evidence>
<dbReference type="PROSITE" id="PS00941">
    <property type="entry name" value="CARBOXYLESTERASE_B_2"/>
    <property type="match status" value="1"/>
</dbReference>
<evidence type="ECO:0000259" key="5">
    <source>
        <dbReference type="Pfam" id="PF00135"/>
    </source>
</evidence>
<protein>
    <recommendedName>
        <fullName evidence="4">Carboxylic ester hydrolase</fullName>
        <ecNumber evidence="4">3.1.1.-</ecNumber>
    </recommendedName>
</protein>
<dbReference type="EC" id="3.1.1.-" evidence="4"/>
<dbReference type="InterPro" id="IPR019819">
    <property type="entry name" value="Carboxylesterase_B_CS"/>
</dbReference>
<feature type="signal peptide" evidence="4">
    <location>
        <begin position="1"/>
        <end position="22"/>
    </location>
</feature>
<dbReference type="InterPro" id="IPR002018">
    <property type="entry name" value="CarbesteraseB"/>
</dbReference>
<keyword evidence="2 4" id="KW-0732">Signal</keyword>
<dbReference type="EMBL" id="CALNXI010000316">
    <property type="protein sequence ID" value="CAH3024707.1"/>
    <property type="molecule type" value="Genomic_DNA"/>
</dbReference>
<dbReference type="PANTHER" id="PTHR43903">
    <property type="entry name" value="NEUROLIGIN"/>
    <property type="match status" value="1"/>
</dbReference>
<reference evidence="6 7" key="1">
    <citation type="submission" date="2022-05" db="EMBL/GenBank/DDBJ databases">
        <authorList>
            <consortium name="Genoscope - CEA"/>
            <person name="William W."/>
        </authorList>
    </citation>
    <scope>NUCLEOTIDE SEQUENCE [LARGE SCALE GENOMIC DNA]</scope>
</reference>
<dbReference type="InterPro" id="IPR029058">
    <property type="entry name" value="AB_hydrolase_fold"/>
</dbReference>
<dbReference type="Proteomes" id="UP001159427">
    <property type="component" value="Unassembled WGS sequence"/>
</dbReference>
<comment type="similarity">
    <text evidence="1 4">Belongs to the type-B carboxylesterase/lipase family.</text>
</comment>